<proteinExistence type="predicted"/>
<dbReference type="Proteomes" id="UP000029981">
    <property type="component" value="Chromosome 2"/>
</dbReference>
<reference evidence="1 2" key="3">
    <citation type="journal article" date="2010" name="BMC Genomics">
        <title>Transcriptome sequencing and comparative analysis of cucumber flowers with different sex types.</title>
        <authorList>
            <person name="Guo S."/>
            <person name="Zheng Y."/>
            <person name="Joung J.G."/>
            <person name="Liu S."/>
            <person name="Zhang Z."/>
            <person name="Crasta O.R."/>
            <person name="Sobral B.W."/>
            <person name="Xu Y."/>
            <person name="Huang S."/>
            <person name="Fei Z."/>
        </authorList>
    </citation>
    <scope>NUCLEOTIDE SEQUENCE [LARGE SCALE GENOMIC DNA]</scope>
    <source>
        <strain evidence="2">cv. 9930</strain>
    </source>
</reference>
<keyword evidence="2" id="KW-1185">Reference proteome</keyword>
<protein>
    <submittedName>
        <fullName evidence="1">Uncharacterized protein</fullName>
    </submittedName>
</protein>
<gene>
    <name evidence="1" type="ORF">Csa_2G020880</name>
</gene>
<reference evidence="1 2" key="2">
    <citation type="journal article" date="2009" name="PLoS ONE">
        <title>An integrated genetic and cytogenetic map of the cucumber genome.</title>
        <authorList>
            <person name="Ren Y."/>
            <person name="Zhang Z."/>
            <person name="Liu J."/>
            <person name="Staub J.E."/>
            <person name="Han Y."/>
            <person name="Cheng Z."/>
            <person name="Li X."/>
            <person name="Lu J."/>
            <person name="Miao H."/>
            <person name="Kang H."/>
            <person name="Xie B."/>
            <person name="Gu X."/>
            <person name="Wang X."/>
            <person name="Du Y."/>
            <person name="Jin W."/>
            <person name="Huang S."/>
        </authorList>
    </citation>
    <scope>NUCLEOTIDE SEQUENCE [LARGE SCALE GENOMIC DNA]</scope>
    <source>
        <strain evidence="2">cv. 9930</strain>
    </source>
</reference>
<evidence type="ECO:0000313" key="1">
    <source>
        <dbReference type="EMBL" id="KGN60865.1"/>
    </source>
</evidence>
<reference evidence="1 2" key="4">
    <citation type="journal article" date="2011" name="BMC Genomics">
        <title>RNA-Seq improves annotation of protein-coding genes in the cucumber genome.</title>
        <authorList>
            <person name="Li Z."/>
            <person name="Zhang Z."/>
            <person name="Yan P."/>
            <person name="Huang S."/>
            <person name="Fei Z."/>
            <person name="Lin K."/>
        </authorList>
    </citation>
    <scope>NUCLEOTIDE SEQUENCE [LARGE SCALE GENOMIC DNA]</scope>
    <source>
        <strain evidence="2">cv. 9930</strain>
    </source>
</reference>
<accession>A0A0A0LFN6</accession>
<name>A0A0A0LFN6_CUCSA</name>
<sequence length="134" mass="15579">MRDCTLLEEIPKVPEGVVCMDAGGCVLLTRFPDYIPDFISCEGNLEDEKSFGEFKQLILMNYDIPDWCRFEVISSGEYLWMPVVDIKSSRDILDRVTVLFDVRVPKRQLLHVCDPKWEDEVSIKMYGVHVIMEE</sequence>
<reference evidence="1 2" key="1">
    <citation type="journal article" date="2009" name="Nat. Genet.">
        <title>The genome of the cucumber, Cucumis sativus L.</title>
        <authorList>
            <person name="Huang S."/>
            <person name="Li R."/>
            <person name="Zhang Z."/>
            <person name="Li L."/>
            <person name="Gu X."/>
            <person name="Fan W."/>
            <person name="Lucas W.J."/>
            <person name="Wang X."/>
            <person name="Xie B."/>
            <person name="Ni P."/>
            <person name="Ren Y."/>
            <person name="Zhu H."/>
            <person name="Li J."/>
            <person name="Lin K."/>
            <person name="Jin W."/>
            <person name="Fei Z."/>
            <person name="Li G."/>
            <person name="Staub J."/>
            <person name="Kilian A."/>
            <person name="van der Vossen E.A."/>
            <person name="Wu Y."/>
            <person name="Guo J."/>
            <person name="He J."/>
            <person name="Jia Z."/>
            <person name="Ren Y."/>
            <person name="Tian G."/>
            <person name="Lu Y."/>
            <person name="Ruan J."/>
            <person name="Qian W."/>
            <person name="Wang M."/>
            <person name="Huang Q."/>
            <person name="Li B."/>
            <person name="Xuan Z."/>
            <person name="Cao J."/>
            <person name="Asan"/>
            <person name="Wu Z."/>
            <person name="Zhang J."/>
            <person name="Cai Q."/>
            <person name="Bai Y."/>
            <person name="Zhao B."/>
            <person name="Han Y."/>
            <person name="Li Y."/>
            <person name="Li X."/>
            <person name="Wang S."/>
            <person name="Shi Q."/>
            <person name="Liu S."/>
            <person name="Cho W.K."/>
            <person name="Kim J.Y."/>
            <person name="Xu Y."/>
            <person name="Heller-Uszynska K."/>
            <person name="Miao H."/>
            <person name="Cheng Z."/>
            <person name="Zhang S."/>
            <person name="Wu J."/>
            <person name="Yang Y."/>
            <person name="Kang H."/>
            <person name="Li M."/>
            <person name="Liang H."/>
            <person name="Ren X."/>
            <person name="Shi Z."/>
            <person name="Wen M."/>
            <person name="Jian M."/>
            <person name="Yang H."/>
            <person name="Zhang G."/>
            <person name="Yang Z."/>
            <person name="Chen R."/>
            <person name="Liu S."/>
            <person name="Li J."/>
            <person name="Ma L."/>
            <person name="Liu H."/>
            <person name="Zhou Y."/>
            <person name="Zhao J."/>
            <person name="Fang X."/>
            <person name="Li G."/>
            <person name="Fang L."/>
            <person name="Li Y."/>
            <person name="Liu D."/>
            <person name="Zheng H."/>
            <person name="Zhang Y."/>
            <person name="Qin N."/>
            <person name="Li Z."/>
            <person name="Yang G."/>
            <person name="Yang S."/>
            <person name="Bolund L."/>
            <person name="Kristiansen K."/>
            <person name="Zheng H."/>
            <person name="Li S."/>
            <person name="Zhang X."/>
            <person name="Yang H."/>
            <person name="Wang J."/>
            <person name="Sun R."/>
            <person name="Zhang B."/>
            <person name="Jiang S."/>
            <person name="Wang J."/>
            <person name="Du Y."/>
            <person name="Li S."/>
        </authorList>
    </citation>
    <scope>NUCLEOTIDE SEQUENCE [LARGE SCALE GENOMIC DNA]</scope>
    <source>
        <strain evidence="2">cv. 9930</strain>
    </source>
</reference>
<dbReference type="AlphaFoldDB" id="A0A0A0LFN6"/>
<organism evidence="1 2">
    <name type="scientific">Cucumis sativus</name>
    <name type="common">Cucumber</name>
    <dbReference type="NCBI Taxonomy" id="3659"/>
    <lineage>
        <taxon>Eukaryota</taxon>
        <taxon>Viridiplantae</taxon>
        <taxon>Streptophyta</taxon>
        <taxon>Embryophyta</taxon>
        <taxon>Tracheophyta</taxon>
        <taxon>Spermatophyta</taxon>
        <taxon>Magnoliopsida</taxon>
        <taxon>eudicotyledons</taxon>
        <taxon>Gunneridae</taxon>
        <taxon>Pentapetalae</taxon>
        <taxon>rosids</taxon>
        <taxon>fabids</taxon>
        <taxon>Cucurbitales</taxon>
        <taxon>Cucurbitaceae</taxon>
        <taxon>Benincaseae</taxon>
        <taxon>Cucumis</taxon>
    </lineage>
</organism>
<dbReference type="Gramene" id="KGN60865">
    <property type="protein sequence ID" value="KGN60865"/>
    <property type="gene ID" value="Csa_2G020880"/>
</dbReference>
<evidence type="ECO:0000313" key="2">
    <source>
        <dbReference type="Proteomes" id="UP000029981"/>
    </source>
</evidence>
<dbReference type="EMBL" id="CM002923">
    <property type="protein sequence ID" value="KGN60865.1"/>
    <property type="molecule type" value="Genomic_DNA"/>
</dbReference>